<proteinExistence type="inferred from homology"/>
<dbReference type="Proteomes" id="UP000051236">
    <property type="component" value="Unassembled WGS sequence"/>
</dbReference>
<comment type="subcellular location">
    <subcellularLocation>
        <location evidence="1">Membrane</location>
        <topology evidence="1">Multi-pass membrane protein</topology>
    </subcellularLocation>
</comment>
<reference evidence="8 9" key="1">
    <citation type="journal article" date="2015" name="Genome Announc.">
        <title>Expanding the biotechnology potential of lactobacilli through comparative genomics of 213 strains and associated genera.</title>
        <authorList>
            <person name="Sun Z."/>
            <person name="Harris H.M."/>
            <person name="McCann A."/>
            <person name="Guo C."/>
            <person name="Argimon S."/>
            <person name="Zhang W."/>
            <person name="Yang X."/>
            <person name="Jeffery I.B."/>
            <person name="Cooney J.C."/>
            <person name="Kagawa T.F."/>
            <person name="Liu W."/>
            <person name="Song Y."/>
            <person name="Salvetti E."/>
            <person name="Wrobel A."/>
            <person name="Rasinkangas P."/>
            <person name="Parkhill J."/>
            <person name="Rea M.C."/>
            <person name="O'Sullivan O."/>
            <person name="Ritari J."/>
            <person name="Douillard F.P."/>
            <person name="Paul Ross R."/>
            <person name="Yang R."/>
            <person name="Briner A.E."/>
            <person name="Felis G.E."/>
            <person name="de Vos W.M."/>
            <person name="Barrangou R."/>
            <person name="Klaenhammer T.R."/>
            <person name="Caufield P.W."/>
            <person name="Cui Y."/>
            <person name="Zhang H."/>
            <person name="O'Toole P.W."/>
        </authorList>
    </citation>
    <scope>NUCLEOTIDE SEQUENCE [LARGE SCALE GENOMIC DNA]</scope>
    <source>
        <strain evidence="8 9">DSM 18527</strain>
    </source>
</reference>
<protein>
    <recommendedName>
        <fullName evidence="7">GtrA/DPMS transmembrane domain-containing protein</fullName>
    </recommendedName>
</protein>
<evidence type="ECO:0000313" key="9">
    <source>
        <dbReference type="Proteomes" id="UP000051236"/>
    </source>
</evidence>
<keyword evidence="3 6" id="KW-0812">Transmembrane</keyword>
<dbReference type="EMBL" id="AZGA01000078">
    <property type="protein sequence ID" value="KRM31445.1"/>
    <property type="molecule type" value="Genomic_DNA"/>
</dbReference>
<dbReference type="GO" id="GO:0000271">
    <property type="term" value="P:polysaccharide biosynthetic process"/>
    <property type="evidence" value="ECO:0007669"/>
    <property type="project" value="InterPro"/>
</dbReference>
<evidence type="ECO:0000256" key="1">
    <source>
        <dbReference type="ARBA" id="ARBA00004141"/>
    </source>
</evidence>
<organism evidence="8 9">
    <name type="scientific">Agrilactobacillus composti DSM 18527 = JCM 14202</name>
    <dbReference type="NCBI Taxonomy" id="1423734"/>
    <lineage>
        <taxon>Bacteria</taxon>
        <taxon>Bacillati</taxon>
        <taxon>Bacillota</taxon>
        <taxon>Bacilli</taxon>
        <taxon>Lactobacillales</taxon>
        <taxon>Lactobacillaceae</taxon>
        <taxon>Agrilactobacillus</taxon>
    </lineage>
</organism>
<sequence>MDPLMKKTKVLITKYRNFLMYTLFGTLASLVNILAYWLLGHAFGWPYLLANSLAWFISVLFSFFVNKSWVFKSAYSTWTEFLAEFISFMLSRILSFFVDNFLMFVGISLLQVASIGVKIIDQVLVGLLNYLTSVLVFNRRTRRLKDTYQRAKARWVKYRQHK</sequence>
<evidence type="ECO:0000256" key="3">
    <source>
        <dbReference type="ARBA" id="ARBA00022692"/>
    </source>
</evidence>
<dbReference type="STRING" id="1423734.FC83_GL000740"/>
<feature type="transmembrane region" description="Helical" evidence="6">
    <location>
        <begin position="21"/>
        <end position="39"/>
    </location>
</feature>
<evidence type="ECO:0000259" key="7">
    <source>
        <dbReference type="Pfam" id="PF04138"/>
    </source>
</evidence>
<dbReference type="PATRIC" id="fig|1423734.3.peg.747"/>
<dbReference type="PANTHER" id="PTHR38459:SF5">
    <property type="entry name" value="CELL WALL TEICHOIC ACID GLYCOSYLATION PROTEIN GTCA"/>
    <property type="match status" value="1"/>
</dbReference>
<comment type="similarity">
    <text evidence="2">Belongs to the GtrA family.</text>
</comment>
<dbReference type="Pfam" id="PF04138">
    <property type="entry name" value="GtrA_DPMS_TM"/>
    <property type="match status" value="1"/>
</dbReference>
<keyword evidence="4 6" id="KW-1133">Transmembrane helix</keyword>
<accession>X0PFC3</accession>
<comment type="caution">
    <text evidence="8">The sequence shown here is derived from an EMBL/GenBank/DDBJ whole genome shotgun (WGS) entry which is preliminary data.</text>
</comment>
<dbReference type="InterPro" id="IPR007267">
    <property type="entry name" value="GtrA_DPMS_TM"/>
</dbReference>
<keyword evidence="5 6" id="KW-0472">Membrane</keyword>
<feature type="transmembrane region" description="Helical" evidence="6">
    <location>
        <begin position="45"/>
        <end position="65"/>
    </location>
</feature>
<dbReference type="PANTHER" id="PTHR38459">
    <property type="entry name" value="PROPHAGE BACTOPRENOL-LINKED GLUCOSE TRANSLOCASE HOMOLOG"/>
    <property type="match status" value="1"/>
</dbReference>
<name>X0PFC3_9LACO</name>
<feature type="transmembrane region" description="Helical" evidence="6">
    <location>
        <begin position="119"/>
        <end position="137"/>
    </location>
</feature>
<evidence type="ECO:0000256" key="2">
    <source>
        <dbReference type="ARBA" id="ARBA00009399"/>
    </source>
</evidence>
<dbReference type="GO" id="GO:0005886">
    <property type="term" value="C:plasma membrane"/>
    <property type="evidence" value="ECO:0007669"/>
    <property type="project" value="TreeGrafter"/>
</dbReference>
<evidence type="ECO:0000313" key="8">
    <source>
        <dbReference type="EMBL" id="KRM31445.1"/>
    </source>
</evidence>
<gene>
    <name evidence="8" type="ORF">FC83_GL000740</name>
</gene>
<evidence type="ECO:0000256" key="5">
    <source>
        <dbReference type="ARBA" id="ARBA00023136"/>
    </source>
</evidence>
<feature type="domain" description="GtrA/DPMS transmembrane" evidence="7">
    <location>
        <begin position="21"/>
        <end position="135"/>
    </location>
</feature>
<dbReference type="AlphaFoldDB" id="X0PFC3"/>
<dbReference type="InterPro" id="IPR051401">
    <property type="entry name" value="GtrA_CellWall_Glycosyl"/>
</dbReference>
<keyword evidence="9" id="KW-1185">Reference proteome</keyword>
<dbReference type="eggNOG" id="COG2246">
    <property type="taxonomic scope" value="Bacteria"/>
</dbReference>
<evidence type="ECO:0000256" key="4">
    <source>
        <dbReference type="ARBA" id="ARBA00022989"/>
    </source>
</evidence>
<feature type="transmembrane region" description="Helical" evidence="6">
    <location>
        <begin position="93"/>
        <end position="113"/>
    </location>
</feature>
<evidence type="ECO:0000256" key="6">
    <source>
        <dbReference type="SAM" id="Phobius"/>
    </source>
</evidence>
<dbReference type="OrthoDB" id="2317964at2"/>